<keyword evidence="1" id="KW-0812">Transmembrane</keyword>
<gene>
    <name evidence="2" type="ORF">HNR21_000463</name>
</gene>
<dbReference type="RefSeq" id="WP_182703836.1">
    <property type="nucleotide sequence ID" value="NZ_JACJII010000001.1"/>
</dbReference>
<keyword evidence="3" id="KW-1185">Reference proteome</keyword>
<feature type="transmembrane region" description="Helical" evidence="1">
    <location>
        <begin position="17"/>
        <end position="35"/>
    </location>
</feature>
<evidence type="ECO:0000313" key="2">
    <source>
        <dbReference type="EMBL" id="MBA9001581.1"/>
    </source>
</evidence>
<protein>
    <submittedName>
        <fullName evidence="2">Uncharacterized protein</fullName>
    </submittedName>
</protein>
<dbReference type="AlphaFoldDB" id="A0A7W3MTF6"/>
<comment type="caution">
    <text evidence="2">The sequence shown here is derived from an EMBL/GenBank/DDBJ whole genome shotgun (WGS) entry which is preliminary data.</text>
</comment>
<reference evidence="2 3" key="1">
    <citation type="submission" date="2020-08" db="EMBL/GenBank/DDBJ databases">
        <title>Sequencing the genomes of 1000 actinobacteria strains.</title>
        <authorList>
            <person name="Klenk H.-P."/>
        </authorList>
    </citation>
    <scope>NUCLEOTIDE SEQUENCE [LARGE SCALE GENOMIC DNA]</scope>
    <source>
        <strain evidence="2 3">DSM 45823</strain>
    </source>
</reference>
<organism evidence="2 3">
    <name type="scientific">Thermomonospora cellulosilytica</name>
    <dbReference type="NCBI Taxonomy" id="1411118"/>
    <lineage>
        <taxon>Bacteria</taxon>
        <taxon>Bacillati</taxon>
        <taxon>Actinomycetota</taxon>
        <taxon>Actinomycetes</taxon>
        <taxon>Streptosporangiales</taxon>
        <taxon>Thermomonosporaceae</taxon>
        <taxon>Thermomonospora</taxon>
    </lineage>
</organism>
<accession>A0A7W3MTF6</accession>
<name>A0A7W3MTF6_9ACTN</name>
<keyword evidence="1" id="KW-1133">Transmembrane helix</keyword>
<dbReference type="EMBL" id="JACJII010000001">
    <property type="protein sequence ID" value="MBA9001581.1"/>
    <property type="molecule type" value="Genomic_DNA"/>
</dbReference>
<evidence type="ECO:0000256" key="1">
    <source>
        <dbReference type="SAM" id="Phobius"/>
    </source>
</evidence>
<feature type="transmembrane region" description="Helical" evidence="1">
    <location>
        <begin position="41"/>
        <end position="65"/>
    </location>
</feature>
<proteinExistence type="predicted"/>
<keyword evidence="1" id="KW-0472">Membrane</keyword>
<dbReference type="Proteomes" id="UP000539313">
    <property type="component" value="Unassembled WGS sequence"/>
</dbReference>
<sequence length="170" mass="18429">MTHEVVLTDAAKDGRTVLVGCLLMAALMFVVGFNVDGGFRIALFVVGGLAAVFALFVVSVILSGAQQRLLLDRRGLVHARGERAEVLPAEAIRSVGLLVDGDRTTFLVVSYDPAIRERLPRSLRGYEIRPGLLRLGMVGDDGFGFIPLARIAEARRVVQTCGLGEWRDHS</sequence>
<evidence type="ECO:0000313" key="3">
    <source>
        <dbReference type="Proteomes" id="UP000539313"/>
    </source>
</evidence>